<protein>
    <recommendedName>
        <fullName evidence="3">Reverse transcriptase domain-containing protein</fullName>
    </recommendedName>
</protein>
<evidence type="ECO:0000313" key="2">
    <source>
        <dbReference type="Proteomes" id="UP000499080"/>
    </source>
</evidence>
<reference evidence="1 2" key="1">
    <citation type="journal article" date="2019" name="Sci. Rep.">
        <title>Orb-weaving spider Araneus ventricosus genome elucidates the spidroin gene catalogue.</title>
        <authorList>
            <person name="Kono N."/>
            <person name="Nakamura H."/>
            <person name="Ohtoshi R."/>
            <person name="Moran D.A.P."/>
            <person name="Shinohara A."/>
            <person name="Yoshida Y."/>
            <person name="Fujiwara M."/>
            <person name="Mori M."/>
            <person name="Tomita M."/>
            <person name="Arakawa K."/>
        </authorList>
    </citation>
    <scope>NUCLEOTIDE SEQUENCE [LARGE SCALE GENOMIC DNA]</scope>
</reference>
<dbReference type="PANTHER" id="PTHR47331">
    <property type="entry name" value="PHD-TYPE DOMAIN-CONTAINING PROTEIN"/>
    <property type="match status" value="1"/>
</dbReference>
<dbReference type="Pfam" id="PF05380">
    <property type="entry name" value="Peptidase_A17"/>
    <property type="match status" value="1"/>
</dbReference>
<dbReference type="Proteomes" id="UP000499080">
    <property type="component" value="Unassembled WGS sequence"/>
</dbReference>
<dbReference type="SUPFAM" id="SSF56672">
    <property type="entry name" value="DNA/RNA polymerases"/>
    <property type="match status" value="1"/>
</dbReference>
<evidence type="ECO:0000313" key="1">
    <source>
        <dbReference type="EMBL" id="GBM48199.1"/>
    </source>
</evidence>
<gene>
    <name evidence="1" type="ORF">AVEN_72476_1</name>
</gene>
<organism evidence="1 2">
    <name type="scientific">Araneus ventricosus</name>
    <name type="common">Orbweaver spider</name>
    <name type="synonym">Epeira ventricosa</name>
    <dbReference type="NCBI Taxonomy" id="182803"/>
    <lineage>
        <taxon>Eukaryota</taxon>
        <taxon>Metazoa</taxon>
        <taxon>Ecdysozoa</taxon>
        <taxon>Arthropoda</taxon>
        <taxon>Chelicerata</taxon>
        <taxon>Arachnida</taxon>
        <taxon>Araneae</taxon>
        <taxon>Araneomorphae</taxon>
        <taxon>Entelegynae</taxon>
        <taxon>Araneoidea</taxon>
        <taxon>Araneidae</taxon>
        <taxon>Araneus</taxon>
    </lineage>
</organism>
<proteinExistence type="predicted"/>
<sequence length="277" mass="31452">MYRQVLVDPEDKNLQKVAWRNSSDFPIMEYKLSTITYGTSSAPFLATRCLHHLAMDSQNKNPEISSIIQNSFYMDDLMAGATSNKEAIELIQKLSETLNSRGFHLRKWRSNSQYVLNNLSESLGSDKSNVEIHPENCSKTLGLVWISSTDSFVFKINFNFESEITKRSFLSQSGRLFDPLAAKSKVAPLKPVSIPRLELNGALLLARLFSVLINTLKVHVINLYAWTDSQVVLSWLSSPPSSWKPFIANRTSDILDLIPWNRWCYVPTKENPADIGY</sequence>
<comment type="caution">
    <text evidence="1">The sequence shown here is derived from an EMBL/GenBank/DDBJ whole genome shotgun (WGS) entry which is preliminary data.</text>
</comment>
<dbReference type="OrthoDB" id="6436735at2759"/>
<dbReference type="InterPro" id="IPR008042">
    <property type="entry name" value="Retrotrans_Pao"/>
</dbReference>
<dbReference type="AlphaFoldDB" id="A0A4Y2G6F8"/>
<dbReference type="InterPro" id="IPR043502">
    <property type="entry name" value="DNA/RNA_pol_sf"/>
</dbReference>
<accession>A0A4Y2G6F8</accession>
<evidence type="ECO:0008006" key="3">
    <source>
        <dbReference type="Google" id="ProtNLM"/>
    </source>
</evidence>
<keyword evidence="2" id="KW-1185">Reference proteome</keyword>
<name>A0A4Y2G6F8_ARAVE</name>
<dbReference type="EMBL" id="BGPR01001207">
    <property type="protein sequence ID" value="GBM48199.1"/>
    <property type="molecule type" value="Genomic_DNA"/>
</dbReference>
<dbReference type="GO" id="GO:0071897">
    <property type="term" value="P:DNA biosynthetic process"/>
    <property type="evidence" value="ECO:0007669"/>
    <property type="project" value="UniProtKB-ARBA"/>
</dbReference>